<gene>
    <name evidence="3" type="primary">Dvir\GJ19481</name>
    <name evidence="3" type="ORF">Dvir_GJ19481</name>
</gene>
<organism evidence="3 5">
    <name type="scientific">Drosophila virilis</name>
    <name type="common">Fruit fly</name>
    <dbReference type="NCBI Taxonomy" id="7244"/>
    <lineage>
        <taxon>Eukaryota</taxon>
        <taxon>Metazoa</taxon>
        <taxon>Ecdysozoa</taxon>
        <taxon>Arthropoda</taxon>
        <taxon>Hexapoda</taxon>
        <taxon>Insecta</taxon>
        <taxon>Pterygota</taxon>
        <taxon>Neoptera</taxon>
        <taxon>Endopterygota</taxon>
        <taxon>Diptera</taxon>
        <taxon>Brachycera</taxon>
        <taxon>Muscomorpha</taxon>
        <taxon>Ephydroidea</taxon>
        <taxon>Drosophilidae</taxon>
        <taxon>Drosophila</taxon>
    </lineage>
</organism>
<dbReference type="PANTHER" id="PTHR12384">
    <property type="entry name" value="MATERNAL PROTEIN EXUPERANTIA"/>
    <property type="match status" value="1"/>
</dbReference>
<proteinExistence type="predicted"/>
<dbReference type="EMBL" id="CH940651">
    <property type="protein sequence ID" value="EDW65856.2"/>
    <property type="molecule type" value="Genomic_DNA"/>
</dbReference>
<dbReference type="GO" id="GO:0045450">
    <property type="term" value="P:bicoid mRNA localization"/>
    <property type="evidence" value="ECO:0007669"/>
    <property type="project" value="InterPro"/>
</dbReference>
<dbReference type="EMBL" id="CH940651">
    <property type="protein sequence ID" value="KRF82443.1"/>
    <property type="molecule type" value="Genomic_DNA"/>
</dbReference>
<dbReference type="HOGENOM" id="CLU_034404_1_0_1"/>
<dbReference type="PROSITE" id="PS50031">
    <property type="entry name" value="EH"/>
    <property type="match status" value="1"/>
</dbReference>
<sequence>MLPDIIGDSVANADTKHGNPEGANFKAIAIDIDTTGRRLCDKIFQLAAFTPTEHFEQYIMPSVNLNSAARQRHQVCVIKVKGHRVLKSMQSNKIIKTESEATGFRKLIGWLEEQNSNCDGIVFICHEKRKFIPLMIVQSLINLNMLTAFAKLVKGFVNTNNLAMATMGGTDRMYFNVRNLSKLLNKGSKDNAPEEFVGSANARARLAFNVAVELCDREPRSSKDSGSLCQALSPYIDTMDIEIRDLDLENVNLKRQNSFRPLFLNYFKTTVHRVRAVKFRILLAENGLDLGILNEIWNEIRMQGLISTLAPIESLTSKEKTELVILMDSYFDPKKIDIKPVAKAARRRRRHNNSPASTTGGKETLDQNLSFQPDSAPKTSTPNKERVPNGKRTRSANGNDSNNENRNEDGNNQRGKVRRKRNARRMKPAAHKSSQDGAATEQPLQEKKRK</sequence>
<evidence type="ECO:0000313" key="4">
    <source>
        <dbReference type="EMBL" id="KRF82443.1"/>
    </source>
</evidence>
<feature type="domain" description="EH" evidence="2">
    <location>
        <begin position="255"/>
        <end position="298"/>
    </location>
</feature>
<dbReference type="eggNOG" id="ENOG502QVAD">
    <property type="taxonomic scope" value="Eukaryota"/>
</dbReference>
<dbReference type="KEGG" id="dvi:6631383"/>
<dbReference type="Pfam" id="PF18609">
    <property type="entry name" value="SAM_Exu"/>
    <property type="match status" value="1"/>
</dbReference>
<dbReference type="InterPro" id="IPR037998">
    <property type="entry name" value="Exu"/>
</dbReference>
<dbReference type="InterPro" id="IPR054362">
    <property type="entry name" value="Exu_RNase_H-like"/>
</dbReference>
<dbReference type="SMR" id="B4M2F2"/>
<dbReference type="OrthoDB" id="7692185at2759"/>
<evidence type="ECO:0000259" key="2">
    <source>
        <dbReference type="PROSITE" id="PS50031"/>
    </source>
</evidence>
<dbReference type="Proteomes" id="UP000008792">
    <property type="component" value="Unassembled WGS sequence"/>
</dbReference>
<feature type="region of interest" description="Disordered" evidence="1">
    <location>
        <begin position="342"/>
        <end position="450"/>
    </location>
</feature>
<protein>
    <submittedName>
        <fullName evidence="3">Uncharacterized protein, isoform A</fullName>
    </submittedName>
    <submittedName>
        <fullName evidence="4">Uncharacterized protein, isoform B</fullName>
    </submittedName>
</protein>
<keyword evidence="5" id="KW-1185">Reference proteome</keyword>
<dbReference type="InParanoid" id="B4M2F2"/>
<reference evidence="3" key="3">
    <citation type="submission" date="2008-06" db="EMBL/GenBank/DDBJ databases">
        <authorList>
            <consortium name="FlyBase"/>
        </authorList>
    </citation>
    <scope>NUCLEOTIDE SEQUENCE</scope>
    <source>
        <strain evidence="3">TSC#15010-1051.87</strain>
    </source>
</reference>
<dbReference type="STRING" id="7244.B4M2F2"/>
<evidence type="ECO:0000256" key="1">
    <source>
        <dbReference type="SAM" id="MobiDB-lite"/>
    </source>
</evidence>
<name>B4M2F2_DROVI</name>
<evidence type="ECO:0000313" key="5">
    <source>
        <dbReference type="Proteomes" id="UP000008792"/>
    </source>
</evidence>
<feature type="compositionally biased region" description="Basic residues" evidence="1">
    <location>
        <begin position="415"/>
        <end position="430"/>
    </location>
</feature>
<dbReference type="Pfam" id="PF22123">
    <property type="entry name" value="Exu_RNase_H_like"/>
    <property type="match status" value="1"/>
</dbReference>
<dbReference type="PANTHER" id="PTHR12384:SF2">
    <property type="entry name" value="MATERNAL PROTEIN EXUPERANTIA"/>
    <property type="match status" value="1"/>
</dbReference>
<feature type="compositionally biased region" description="Polar residues" evidence="1">
    <location>
        <begin position="353"/>
        <end position="382"/>
    </location>
</feature>
<dbReference type="GO" id="GO:0003723">
    <property type="term" value="F:RNA binding"/>
    <property type="evidence" value="ECO:0007669"/>
    <property type="project" value="InterPro"/>
</dbReference>
<reference evidence="3" key="2">
    <citation type="journal article" date="2008" name="Bioinformatics">
        <title>Assembly reconciliation.</title>
        <authorList>
            <person name="Zimin A.V."/>
            <person name="Smith D.R."/>
            <person name="Sutton G."/>
            <person name="Yorke J.A."/>
        </authorList>
    </citation>
    <scope>NUCLEOTIDE SEQUENCE</scope>
    <source>
        <strain evidence="3">TSC#15010-1051.87</strain>
    </source>
</reference>
<dbReference type="AlphaFoldDB" id="B4M2F2"/>
<accession>B4M2F2</accession>
<dbReference type="GO" id="GO:0042803">
    <property type="term" value="F:protein homodimerization activity"/>
    <property type="evidence" value="ECO:0007669"/>
    <property type="project" value="InterPro"/>
</dbReference>
<dbReference type="InterPro" id="IPR000261">
    <property type="entry name" value="EH_dom"/>
</dbReference>
<evidence type="ECO:0000313" key="3">
    <source>
        <dbReference type="EMBL" id="EDW65856.2"/>
    </source>
</evidence>
<reference evidence="3 5" key="1">
    <citation type="journal article" date="2007" name="Nature">
        <title>Evolution of genes and genomes on the Drosophila phylogeny.</title>
        <authorList>
            <consortium name="Drosophila 12 Genomes Consortium"/>
            <person name="Clark A.G."/>
            <person name="Eisen M.B."/>
            <person name="Smith D.R."/>
            <person name="Bergman C.M."/>
            <person name="Oliver B."/>
            <person name="Markow T.A."/>
            <person name="Kaufman T.C."/>
            <person name="Kellis M."/>
            <person name="Gelbart W."/>
            <person name="Iyer V.N."/>
            <person name="Pollard D.A."/>
            <person name="Sackton T.B."/>
            <person name="Larracuente A.M."/>
            <person name="Singh N.D."/>
            <person name="Abad J.P."/>
            <person name="Abt D.N."/>
            <person name="Adryan B."/>
            <person name="Aguade M."/>
            <person name="Akashi H."/>
            <person name="Anderson W.W."/>
            <person name="Aquadro C.F."/>
            <person name="Ardell D.H."/>
            <person name="Arguello R."/>
            <person name="Artieri C.G."/>
            <person name="Barbash D.A."/>
            <person name="Barker D."/>
            <person name="Barsanti P."/>
            <person name="Batterham P."/>
            <person name="Batzoglou S."/>
            <person name="Begun D."/>
            <person name="Bhutkar A."/>
            <person name="Blanco E."/>
            <person name="Bosak S.A."/>
            <person name="Bradley R.K."/>
            <person name="Brand A.D."/>
            <person name="Brent M.R."/>
            <person name="Brooks A.N."/>
            <person name="Brown R.H."/>
            <person name="Butlin R.K."/>
            <person name="Caggese C."/>
            <person name="Calvi B.R."/>
            <person name="Bernardo de Carvalho A."/>
            <person name="Caspi A."/>
            <person name="Castrezana S."/>
            <person name="Celniker S.E."/>
            <person name="Chang J.L."/>
            <person name="Chapple C."/>
            <person name="Chatterji S."/>
            <person name="Chinwalla A."/>
            <person name="Civetta A."/>
            <person name="Clifton S.W."/>
            <person name="Comeron J.M."/>
            <person name="Costello J.C."/>
            <person name="Coyne J.A."/>
            <person name="Daub J."/>
            <person name="David R.G."/>
            <person name="Delcher A.L."/>
            <person name="Delehaunty K."/>
            <person name="Do C.B."/>
            <person name="Ebling H."/>
            <person name="Edwards K."/>
            <person name="Eickbush T."/>
            <person name="Evans J.D."/>
            <person name="Filipski A."/>
            <person name="Findeiss S."/>
            <person name="Freyhult E."/>
            <person name="Fulton L."/>
            <person name="Fulton R."/>
            <person name="Garcia A.C."/>
            <person name="Gardiner A."/>
            <person name="Garfield D.A."/>
            <person name="Garvin B.E."/>
            <person name="Gibson G."/>
            <person name="Gilbert D."/>
            <person name="Gnerre S."/>
            <person name="Godfrey J."/>
            <person name="Good R."/>
            <person name="Gotea V."/>
            <person name="Gravely B."/>
            <person name="Greenberg A.J."/>
            <person name="Griffiths-Jones S."/>
            <person name="Gross S."/>
            <person name="Guigo R."/>
            <person name="Gustafson E.A."/>
            <person name="Haerty W."/>
            <person name="Hahn M.W."/>
            <person name="Halligan D.L."/>
            <person name="Halpern A.L."/>
            <person name="Halter G.M."/>
            <person name="Han M.V."/>
            <person name="Heger A."/>
            <person name="Hillier L."/>
            <person name="Hinrichs A.S."/>
            <person name="Holmes I."/>
            <person name="Hoskins R.A."/>
            <person name="Hubisz M.J."/>
            <person name="Hultmark D."/>
            <person name="Huntley M.A."/>
            <person name="Jaffe D.B."/>
            <person name="Jagadeeshan S."/>
            <person name="Jeck W.R."/>
            <person name="Johnson J."/>
            <person name="Jones C.D."/>
            <person name="Jordan W.C."/>
            <person name="Karpen G.H."/>
            <person name="Kataoka E."/>
            <person name="Keightley P.D."/>
            <person name="Kheradpour P."/>
            <person name="Kirkness E.F."/>
            <person name="Koerich L.B."/>
            <person name="Kristiansen K."/>
            <person name="Kudrna D."/>
            <person name="Kulathinal R.J."/>
            <person name="Kumar S."/>
            <person name="Kwok R."/>
            <person name="Lander E."/>
            <person name="Langley C.H."/>
            <person name="Lapoint R."/>
            <person name="Lazzaro B.P."/>
            <person name="Lee S.J."/>
            <person name="Levesque L."/>
            <person name="Li R."/>
            <person name="Lin C.F."/>
            <person name="Lin M.F."/>
            <person name="Lindblad-Toh K."/>
            <person name="Llopart A."/>
            <person name="Long M."/>
            <person name="Low L."/>
            <person name="Lozovsky E."/>
            <person name="Lu J."/>
            <person name="Luo M."/>
            <person name="Machado C.A."/>
            <person name="Makalowski W."/>
            <person name="Marzo M."/>
            <person name="Matsuda M."/>
            <person name="Matzkin L."/>
            <person name="McAllister B."/>
            <person name="McBride C.S."/>
            <person name="McKernan B."/>
            <person name="McKernan K."/>
            <person name="Mendez-Lago M."/>
            <person name="Minx P."/>
            <person name="Mollenhauer M.U."/>
            <person name="Montooth K."/>
            <person name="Mount S.M."/>
            <person name="Mu X."/>
            <person name="Myers E."/>
            <person name="Negre B."/>
            <person name="Newfeld S."/>
            <person name="Nielsen R."/>
            <person name="Noor M.A."/>
            <person name="O'Grady P."/>
            <person name="Pachter L."/>
            <person name="Papaceit M."/>
            <person name="Parisi M.J."/>
            <person name="Parisi M."/>
            <person name="Parts L."/>
            <person name="Pedersen J.S."/>
            <person name="Pesole G."/>
            <person name="Phillippy A.M."/>
            <person name="Ponting C.P."/>
            <person name="Pop M."/>
            <person name="Porcelli D."/>
            <person name="Powell J.R."/>
            <person name="Prohaska S."/>
            <person name="Pruitt K."/>
            <person name="Puig M."/>
            <person name="Quesneville H."/>
            <person name="Ram K.R."/>
            <person name="Rand D."/>
            <person name="Rasmussen M.D."/>
            <person name="Reed L.K."/>
            <person name="Reenan R."/>
            <person name="Reily A."/>
            <person name="Remington K.A."/>
            <person name="Rieger T.T."/>
            <person name="Ritchie M.G."/>
            <person name="Robin C."/>
            <person name="Rogers Y.H."/>
            <person name="Rohde C."/>
            <person name="Rozas J."/>
            <person name="Rubenfield M.J."/>
            <person name="Ruiz A."/>
            <person name="Russo S."/>
            <person name="Salzberg S.L."/>
            <person name="Sanchez-Gracia A."/>
            <person name="Saranga D.J."/>
            <person name="Sato H."/>
            <person name="Schaeffer S.W."/>
            <person name="Schatz M.C."/>
            <person name="Schlenke T."/>
            <person name="Schwartz R."/>
            <person name="Segarra C."/>
            <person name="Singh R.S."/>
            <person name="Sirot L."/>
            <person name="Sirota M."/>
            <person name="Sisneros N.B."/>
            <person name="Smith C.D."/>
            <person name="Smith T.F."/>
            <person name="Spieth J."/>
            <person name="Stage D.E."/>
            <person name="Stark A."/>
            <person name="Stephan W."/>
            <person name="Strausberg R.L."/>
            <person name="Strempel S."/>
            <person name="Sturgill D."/>
            <person name="Sutton G."/>
            <person name="Sutton G.G."/>
            <person name="Tao W."/>
            <person name="Teichmann S."/>
            <person name="Tobari Y.N."/>
            <person name="Tomimura Y."/>
            <person name="Tsolas J.M."/>
            <person name="Valente V.L."/>
            <person name="Venter E."/>
            <person name="Venter J.C."/>
            <person name="Vicario S."/>
            <person name="Vieira F.G."/>
            <person name="Vilella A.J."/>
            <person name="Villasante A."/>
            <person name="Walenz B."/>
            <person name="Wang J."/>
            <person name="Wasserman M."/>
            <person name="Watts T."/>
            <person name="Wilson D."/>
            <person name="Wilson R.K."/>
            <person name="Wing R.A."/>
            <person name="Wolfner M.F."/>
            <person name="Wong A."/>
            <person name="Wong G.K."/>
            <person name="Wu C.I."/>
            <person name="Wu G."/>
            <person name="Yamamoto D."/>
            <person name="Yang H.P."/>
            <person name="Yang S.P."/>
            <person name="Yorke J.A."/>
            <person name="Yoshida K."/>
            <person name="Zdobnov E."/>
            <person name="Zhang P."/>
            <person name="Zhang Y."/>
            <person name="Zimin A.V."/>
            <person name="Baldwin J."/>
            <person name="Abdouelleil A."/>
            <person name="Abdulkadir J."/>
            <person name="Abebe A."/>
            <person name="Abera B."/>
            <person name="Abreu J."/>
            <person name="Acer S.C."/>
            <person name="Aftuck L."/>
            <person name="Alexander A."/>
            <person name="An P."/>
            <person name="Anderson E."/>
            <person name="Anderson S."/>
            <person name="Arachi H."/>
            <person name="Azer M."/>
            <person name="Bachantsang P."/>
            <person name="Barry A."/>
            <person name="Bayul T."/>
            <person name="Berlin A."/>
            <person name="Bessette D."/>
            <person name="Bloom T."/>
            <person name="Blye J."/>
            <person name="Boguslavskiy L."/>
            <person name="Bonnet C."/>
            <person name="Boukhgalter B."/>
            <person name="Bourzgui I."/>
            <person name="Brown A."/>
            <person name="Cahill P."/>
            <person name="Channer S."/>
            <person name="Cheshatsang Y."/>
            <person name="Chuda L."/>
            <person name="Citroen M."/>
            <person name="Collymore A."/>
            <person name="Cooke P."/>
            <person name="Costello M."/>
            <person name="D'Aco K."/>
            <person name="Daza R."/>
            <person name="De Haan G."/>
            <person name="DeGray S."/>
            <person name="DeMaso C."/>
            <person name="Dhargay N."/>
            <person name="Dooley K."/>
            <person name="Dooley E."/>
            <person name="Doricent M."/>
            <person name="Dorje P."/>
            <person name="Dorjee K."/>
            <person name="Dupes A."/>
            <person name="Elong R."/>
            <person name="Falk J."/>
            <person name="Farina A."/>
            <person name="Faro S."/>
            <person name="Ferguson D."/>
            <person name="Fisher S."/>
            <person name="Foley C.D."/>
            <person name="Franke A."/>
            <person name="Friedrich D."/>
            <person name="Gadbois L."/>
            <person name="Gearin G."/>
            <person name="Gearin C.R."/>
            <person name="Giannoukos G."/>
            <person name="Goode T."/>
            <person name="Graham J."/>
            <person name="Grandbois E."/>
            <person name="Grewal S."/>
            <person name="Gyaltsen K."/>
            <person name="Hafez N."/>
            <person name="Hagos B."/>
            <person name="Hall J."/>
            <person name="Henson C."/>
            <person name="Hollinger A."/>
            <person name="Honan T."/>
            <person name="Huard M.D."/>
            <person name="Hughes L."/>
            <person name="Hurhula B."/>
            <person name="Husby M.E."/>
            <person name="Kamat A."/>
            <person name="Kanga B."/>
            <person name="Kashin S."/>
            <person name="Khazanovich D."/>
            <person name="Kisner P."/>
            <person name="Lance K."/>
            <person name="Lara M."/>
            <person name="Lee W."/>
            <person name="Lennon N."/>
            <person name="Letendre F."/>
            <person name="LeVine R."/>
            <person name="Lipovsky A."/>
            <person name="Liu X."/>
            <person name="Liu J."/>
            <person name="Liu S."/>
            <person name="Lokyitsang T."/>
            <person name="Lokyitsang Y."/>
            <person name="Lubonja R."/>
            <person name="Lui A."/>
            <person name="MacDonald P."/>
            <person name="Magnisalis V."/>
            <person name="Maru K."/>
            <person name="Matthews C."/>
            <person name="McCusker W."/>
            <person name="McDonough S."/>
            <person name="Mehta T."/>
            <person name="Meldrim J."/>
            <person name="Meneus L."/>
            <person name="Mihai O."/>
            <person name="Mihalev A."/>
            <person name="Mihova T."/>
            <person name="Mittelman R."/>
            <person name="Mlenga V."/>
            <person name="Montmayeur A."/>
            <person name="Mulrain L."/>
            <person name="Navidi A."/>
            <person name="Naylor J."/>
            <person name="Negash T."/>
            <person name="Nguyen T."/>
            <person name="Nguyen N."/>
            <person name="Nicol R."/>
            <person name="Norbu C."/>
            <person name="Norbu N."/>
            <person name="Novod N."/>
            <person name="O'Neill B."/>
            <person name="Osman S."/>
            <person name="Markiewicz E."/>
            <person name="Oyono O.L."/>
            <person name="Patti C."/>
            <person name="Phunkhang P."/>
            <person name="Pierre F."/>
            <person name="Priest M."/>
            <person name="Raghuraman S."/>
            <person name="Rege F."/>
            <person name="Reyes R."/>
            <person name="Rise C."/>
            <person name="Rogov P."/>
            <person name="Ross K."/>
            <person name="Ryan E."/>
            <person name="Settipalli S."/>
            <person name="Shea T."/>
            <person name="Sherpa N."/>
            <person name="Shi L."/>
            <person name="Shih D."/>
            <person name="Sparrow T."/>
            <person name="Spaulding J."/>
            <person name="Stalker J."/>
            <person name="Stange-Thomann N."/>
            <person name="Stavropoulos S."/>
            <person name="Stone C."/>
            <person name="Strader C."/>
            <person name="Tesfaye S."/>
            <person name="Thomson T."/>
            <person name="Thoulutsang Y."/>
            <person name="Thoulutsang D."/>
            <person name="Topham K."/>
            <person name="Topping I."/>
            <person name="Tsamla T."/>
            <person name="Vassiliev H."/>
            <person name="Vo A."/>
            <person name="Wangchuk T."/>
            <person name="Wangdi T."/>
            <person name="Weiand M."/>
            <person name="Wilkinson J."/>
            <person name="Wilson A."/>
            <person name="Yadav S."/>
            <person name="Young G."/>
            <person name="Yu Q."/>
            <person name="Zembek L."/>
            <person name="Zhong D."/>
            <person name="Zimmer A."/>
            <person name="Zwirko Z."/>
            <person name="Jaffe D.B."/>
            <person name="Alvarez P."/>
            <person name="Brockman W."/>
            <person name="Butler J."/>
            <person name="Chin C."/>
            <person name="Gnerre S."/>
            <person name="Grabherr M."/>
            <person name="Kleber M."/>
            <person name="Mauceli E."/>
            <person name="MacCallum I."/>
        </authorList>
    </citation>
    <scope>NUCLEOTIDE SEQUENCE [LARGE SCALE GENOMIC DNA]</scope>
    <source>
        <strain evidence="3">TSC#15010-1051.87</strain>
        <strain evidence="5">Tucson 15010-1051.87</strain>
    </source>
</reference>
<dbReference type="InterPro" id="IPR040941">
    <property type="entry name" value="SAM_Exu"/>
</dbReference>